<evidence type="ECO:0000259" key="9">
    <source>
        <dbReference type="Pfam" id="PF12698"/>
    </source>
</evidence>
<feature type="domain" description="ABC-2 type transporter transmembrane" evidence="9">
    <location>
        <begin position="60"/>
        <end position="258"/>
    </location>
</feature>
<evidence type="ECO:0000256" key="6">
    <source>
        <dbReference type="ARBA" id="ARBA00023136"/>
    </source>
</evidence>
<feature type="transmembrane region" description="Helical" evidence="8">
    <location>
        <begin position="178"/>
        <end position="198"/>
    </location>
</feature>
<keyword evidence="6 8" id="KW-0472">Membrane</keyword>
<accession>A0ABY4QJ25</accession>
<dbReference type="RefSeq" id="WP_249762811.1">
    <property type="nucleotide sequence ID" value="NZ_CAJUXY010000005.1"/>
</dbReference>
<proteinExistence type="inferred from homology"/>
<evidence type="ECO:0000256" key="3">
    <source>
        <dbReference type="ARBA" id="ARBA00022475"/>
    </source>
</evidence>
<evidence type="ECO:0000256" key="4">
    <source>
        <dbReference type="ARBA" id="ARBA00022692"/>
    </source>
</evidence>
<keyword evidence="4 8" id="KW-0812">Transmembrane</keyword>
<keyword evidence="3" id="KW-1003">Cell membrane</keyword>
<dbReference type="PIRSF" id="PIRSF006648">
    <property type="entry name" value="DrrB"/>
    <property type="match status" value="1"/>
</dbReference>
<comment type="similarity">
    <text evidence="2">Belongs to the ABC-2 integral membrane protein family.</text>
</comment>
<evidence type="ECO:0000256" key="2">
    <source>
        <dbReference type="ARBA" id="ARBA00007783"/>
    </source>
</evidence>
<reference evidence="10" key="1">
    <citation type="submission" date="2022-05" db="EMBL/GenBank/DDBJ databases">
        <title>A methanotrophic Mycobacterium dominates a cave microbial ecosystem.</title>
        <authorList>
            <person name="Van Spanning R.J.M."/>
            <person name="Guan Q."/>
            <person name="Melkonian C."/>
            <person name="Gallant J."/>
            <person name="Polerecky L."/>
            <person name="Flot J.-F."/>
            <person name="Brandt B.W."/>
            <person name="Braster M."/>
            <person name="Iturbe Espinoza P."/>
            <person name="Aerts J."/>
            <person name="Meima-Franke M."/>
            <person name="Piersma S.R."/>
            <person name="Bunduc C."/>
            <person name="Ummels R."/>
            <person name="Pain A."/>
            <person name="Fleming E.J."/>
            <person name="van der Wel N."/>
            <person name="Gherman V.D."/>
            <person name="Sarbu S.M."/>
            <person name="Bodelier P.L.E."/>
            <person name="Bitter W."/>
        </authorList>
    </citation>
    <scope>NUCLEOTIDE SEQUENCE</scope>
    <source>
        <strain evidence="10">Sulfur Cave</strain>
    </source>
</reference>
<dbReference type="Proteomes" id="UP001056610">
    <property type="component" value="Chromosome"/>
</dbReference>
<dbReference type="NCBIfam" id="TIGR00025">
    <property type="entry name" value="Mtu_efflux"/>
    <property type="match status" value="1"/>
</dbReference>
<dbReference type="InterPro" id="IPR000412">
    <property type="entry name" value="ABC_2_transport"/>
</dbReference>
<sequence length="269" mass="28342">MTGIAAARPAVSTVQQCWVLTARVIRPTLRNGELGTQVAAPVMFTVDFYLPLKGIMGAFAQGTSSYGQYLMPLVALVAVAFAGISAALRAATDSVQGIDRRFKAMPIAALTPLAARMLASMYRCCIALAVSLACGYAIGFRFYGGVAHTAGFCVLVMVVGAAMALLGDVIGVANQNPAATAPLLLPPLLVLGLLSVGLQPVERFPAWIRGFVRDQLVSQFINALRALAGDRTPAAGMVTWPVMMPTLIWLAGFIVILVPLHVVVSSSRR</sequence>
<organism evidence="10 11">
    <name type="scientific">Candidatus Mycobacterium methanotrophicum</name>
    <dbReference type="NCBI Taxonomy" id="2943498"/>
    <lineage>
        <taxon>Bacteria</taxon>
        <taxon>Bacillati</taxon>
        <taxon>Actinomycetota</taxon>
        <taxon>Actinomycetes</taxon>
        <taxon>Mycobacteriales</taxon>
        <taxon>Mycobacteriaceae</taxon>
        <taxon>Mycobacterium</taxon>
    </lineage>
</organism>
<dbReference type="InterPro" id="IPR013525">
    <property type="entry name" value="ABC2_TM"/>
</dbReference>
<keyword evidence="7" id="KW-0046">Antibiotic resistance</keyword>
<comment type="subcellular location">
    <subcellularLocation>
        <location evidence="1">Cell membrane</location>
        <topology evidence="1">Multi-pass membrane protein</topology>
    </subcellularLocation>
</comment>
<evidence type="ECO:0000256" key="7">
    <source>
        <dbReference type="ARBA" id="ARBA00023251"/>
    </source>
</evidence>
<dbReference type="PANTHER" id="PTHR43077">
    <property type="entry name" value="TRANSPORT PERMEASE YVFS-RELATED"/>
    <property type="match status" value="1"/>
</dbReference>
<feature type="transmembrane region" description="Helical" evidence="8">
    <location>
        <begin position="145"/>
        <end position="166"/>
    </location>
</feature>
<dbReference type="InterPro" id="IPR051328">
    <property type="entry name" value="T7SS_ABC-Transporter"/>
</dbReference>
<dbReference type="Pfam" id="PF12698">
    <property type="entry name" value="ABC2_membrane_3"/>
    <property type="match status" value="1"/>
</dbReference>
<keyword evidence="5 8" id="KW-1133">Transmembrane helix</keyword>
<evidence type="ECO:0000256" key="5">
    <source>
        <dbReference type="ARBA" id="ARBA00022989"/>
    </source>
</evidence>
<evidence type="ECO:0000256" key="1">
    <source>
        <dbReference type="ARBA" id="ARBA00004651"/>
    </source>
</evidence>
<feature type="transmembrane region" description="Helical" evidence="8">
    <location>
        <begin position="246"/>
        <end position="264"/>
    </location>
</feature>
<gene>
    <name evidence="10" type="ORF">M5I08_15305</name>
</gene>
<dbReference type="PANTHER" id="PTHR43077:SF8">
    <property type="entry name" value="DOXORUBICIN RESISTANCE ABC TRANSPORTER PERMEASE PROTEIN DRRB"/>
    <property type="match status" value="1"/>
</dbReference>
<feature type="transmembrane region" description="Helical" evidence="8">
    <location>
        <begin position="69"/>
        <end position="92"/>
    </location>
</feature>
<evidence type="ECO:0000313" key="10">
    <source>
        <dbReference type="EMBL" id="UQX09685.1"/>
    </source>
</evidence>
<evidence type="ECO:0000313" key="11">
    <source>
        <dbReference type="Proteomes" id="UP001056610"/>
    </source>
</evidence>
<protein>
    <submittedName>
        <fullName evidence="10">ABC transporter permease</fullName>
    </submittedName>
</protein>
<evidence type="ECO:0000256" key="8">
    <source>
        <dbReference type="SAM" id="Phobius"/>
    </source>
</evidence>
<feature type="transmembrane region" description="Helical" evidence="8">
    <location>
        <begin position="113"/>
        <end position="139"/>
    </location>
</feature>
<keyword evidence="11" id="KW-1185">Reference proteome</keyword>
<dbReference type="InterPro" id="IPR004377">
    <property type="entry name" value="ABC_transpt_DrrB/DrrC"/>
</dbReference>
<name>A0ABY4QJ25_9MYCO</name>
<dbReference type="EMBL" id="CP097320">
    <property type="protein sequence ID" value="UQX09685.1"/>
    <property type="molecule type" value="Genomic_DNA"/>
</dbReference>